<dbReference type="InterPro" id="IPR006461">
    <property type="entry name" value="PLAC_motif_containing"/>
</dbReference>
<dbReference type="Pfam" id="PF04749">
    <property type="entry name" value="PLAC8"/>
    <property type="match status" value="1"/>
</dbReference>
<reference evidence="2" key="1">
    <citation type="journal article" date="2023" name="bioRxiv">
        <title>Improved chromosome-level genome assembly for marigold (Tagetes erecta).</title>
        <authorList>
            <person name="Jiang F."/>
            <person name="Yuan L."/>
            <person name="Wang S."/>
            <person name="Wang H."/>
            <person name="Xu D."/>
            <person name="Wang A."/>
            <person name="Fan W."/>
        </authorList>
    </citation>
    <scope>NUCLEOTIDE SEQUENCE</scope>
    <source>
        <strain evidence="2">WSJ</strain>
        <tissue evidence="2">Leaf</tissue>
    </source>
</reference>
<dbReference type="PROSITE" id="PS51257">
    <property type="entry name" value="PROKAR_LIPOPROTEIN"/>
    <property type="match status" value="1"/>
</dbReference>
<evidence type="ECO:0000313" key="2">
    <source>
        <dbReference type="EMBL" id="KAK1413642.1"/>
    </source>
</evidence>
<dbReference type="NCBIfam" id="TIGR01571">
    <property type="entry name" value="A_thal_Cys_rich"/>
    <property type="match status" value="1"/>
</dbReference>
<accession>A0AAD8NLZ6</accession>
<evidence type="ECO:0000313" key="3">
    <source>
        <dbReference type="Proteomes" id="UP001229421"/>
    </source>
</evidence>
<keyword evidence="1" id="KW-1133">Transmembrane helix</keyword>
<dbReference type="EMBL" id="JAUHHV010000009">
    <property type="protein sequence ID" value="KAK1413642.1"/>
    <property type="molecule type" value="Genomic_DNA"/>
</dbReference>
<dbReference type="PANTHER" id="PTHR15907">
    <property type="entry name" value="DUF614 FAMILY PROTEIN-RELATED"/>
    <property type="match status" value="1"/>
</dbReference>
<keyword evidence="3" id="KW-1185">Reference proteome</keyword>
<sequence>MLSSMRYIRSDCRACFAHGLFYSVVMALLSCHCLYACSFRKQLRAKYGLPSEPCNDCCVHFCCHPCALCQEHTELKYRGLDPANGWIGLPKAHPVLMPPSMERE</sequence>
<comment type="caution">
    <text evidence="2">The sequence shown here is derived from an EMBL/GenBank/DDBJ whole genome shotgun (WGS) entry which is preliminary data.</text>
</comment>
<keyword evidence="1" id="KW-0472">Membrane</keyword>
<keyword evidence="1" id="KW-0812">Transmembrane</keyword>
<dbReference type="AlphaFoldDB" id="A0AAD8NLZ6"/>
<name>A0AAD8NLZ6_TARER</name>
<evidence type="ECO:0000256" key="1">
    <source>
        <dbReference type="SAM" id="Phobius"/>
    </source>
</evidence>
<organism evidence="2 3">
    <name type="scientific">Tagetes erecta</name>
    <name type="common">African marigold</name>
    <dbReference type="NCBI Taxonomy" id="13708"/>
    <lineage>
        <taxon>Eukaryota</taxon>
        <taxon>Viridiplantae</taxon>
        <taxon>Streptophyta</taxon>
        <taxon>Embryophyta</taxon>
        <taxon>Tracheophyta</taxon>
        <taxon>Spermatophyta</taxon>
        <taxon>Magnoliopsida</taxon>
        <taxon>eudicotyledons</taxon>
        <taxon>Gunneridae</taxon>
        <taxon>Pentapetalae</taxon>
        <taxon>asterids</taxon>
        <taxon>campanulids</taxon>
        <taxon>Asterales</taxon>
        <taxon>Asteraceae</taxon>
        <taxon>Asteroideae</taxon>
        <taxon>Heliantheae alliance</taxon>
        <taxon>Tageteae</taxon>
        <taxon>Tagetes</taxon>
    </lineage>
</organism>
<protein>
    <submittedName>
        <fullName evidence="2">Uncharacterized protein</fullName>
    </submittedName>
</protein>
<feature type="transmembrane region" description="Helical" evidence="1">
    <location>
        <begin position="20"/>
        <end position="37"/>
    </location>
</feature>
<dbReference type="Proteomes" id="UP001229421">
    <property type="component" value="Unassembled WGS sequence"/>
</dbReference>
<gene>
    <name evidence="2" type="ORF">QVD17_35418</name>
</gene>
<proteinExistence type="predicted"/>